<dbReference type="OrthoDB" id="7855474at2"/>
<proteinExistence type="predicted"/>
<dbReference type="EMBL" id="CP025704">
    <property type="protein sequence ID" value="AUN99243.1"/>
    <property type="molecule type" value="Genomic_DNA"/>
</dbReference>
<accession>A0A2K9NUQ0</accession>
<dbReference type="AlphaFoldDB" id="A0A2K9NUQ0"/>
<evidence type="ECO:0000313" key="1">
    <source>
        <dbReference type="EMBL" id="AUN99243.1"/>
    </source>
</evidence>
<dbReference type="PROSITE" id="PS51257">
    <property type="entry name" value="PROKAR_LIPOPROTEIN"/>
    <property type="match status" value="1"/>
</dbReference>
<dbReference type="GO" id="GO:0050482">
    <property type="term" value="P:arachidonate secretion"/>
    <property type="evidence" value="ECO:0007669"/>
    <property type="project" value="InterPro"/>
</dbReference>
<dbReference type="KEGG" id="bsto:C0V70_14245"/>
<evidence type="ECO:0000313" key="2">
    <source>
        <dbReference type="Proteomes" id="UP000235584"/>
    </source>
</evidence>
<dbReference type="GO" id="GO:0006644">
    <property type="term" value="P:phospholipid metabolic process"/>
    <property type="evidence" value="ECO:0007669"/>
    <property type="project" value="InterPro"/>
</dbReference>
<name>A0A2K9NUQ0_BACTC</name>
<dbReference type="InterPro" id="IPR036444">
    <property type="entry name" value="PLipase_A2_dom_sf"/>
</dbReference>
<organism evidence="1 2">
    <name type="scientific">Bacteriovorax stolpii</name>
    <name type="common">Bdellovibrio stolpii</name>
    <dbReference type="NCBI Taxonomy" id="960"/>
    <lineage>
        <taxon>Bacteria</taxon>
        <taxon>Pseudomonadati</taxon>
        <taxon>Bdellovibrionota</taxon>
        <taxon>Bacteriovoracia</taxon>
        <taxon>Bacteriovoracales</taxon>
        <taxon>Bacteriovoracaceae</taxon>
        <taxon>Bacteriovorax</taxon>
    </lineage>
</organism>
<dbReference type="RefSeq" id="WP_102244534.1">
    <property type="nucleotide sequence ID" value="NZ_CP025704.1"/>
</dbReference>
<sequence>MLKQSFTLLLLFSLSSCALLSPNPIRQNEHLSESPVLVPFTTDYCSEWPDGKKENPDQWAGCCFTHDLHYWIGGTDDERENSDQKLKECVKMSGSSLSAFLMYIGVRFGGRPGDASYSWGYGWTKGRQYTPISKEEAEKARGLLLKSERNKNEKEKKLIDDFVKNSLDVKIQNEES</sequence>
<gene>
    <name evidence="1" type="ORF">C0V70_14245</name>
</gene>
<dbReference type="GO" id="GO:0004623">
    <property type="term" value="F:phospholipase A2 activity"/>
    <property type="evidence" value="ECO:0007669"/>
    <property type="project" value="InterPro"/>
</dbReference>
<dbReference type="Proteomes" id="UP000235584">
    <property type="component" value="Chromosome"/>
</dbReference>
<reference evidence="1 2" key="1">
    <citation type="submission" date="2018-01" db="EMBL/GenBank/DDBJ databases">
        <title>Complete genome sequence of Bacteriovorax stolpii DSM12778.</title>
        <authorList>
            <person name="Tang B."/>
            <person name="Chang J."/>
        </authorList>
    </citation>
    <scope>NUCLEOTIDE SEQUENCE [LARGE SCALE GENOMIC DNA]</scope>
    <source>
        <strain evidence="1 2">DSM 12778</strain>
    </source>
</reference>
<protein>
    <submittedName>
        <fullName evidence="1">Uncharacterized protein</fullName>
    </submittedName>
</protein>
<keyword evidence="2" id="KW-1185">Reference proteome</keyword>
<dbReference type="SUPFAM" id="SSF48619">
    <property type="entry name" value="Phospholipase A2, PLA2"/>
    <property type="match status" value="1"/>
</dbReference>